<reference evidence="10 11" key="1">
    <citation type="submission" date="2021-06" db="EMBL/GenBank/DDBJ databases">
        <authorList>
            <person name="Sun Q."/>
            <person name="Li D."/>
        </authorList>
    </citation>
    <scope>NUCLEOTIDE SEQUENCE [LARGE SCALE GENOMIC DNA]</scope>
    <source>
        <strain evidence="10 11">MSJ-4</strain>
    </source>
</reference>
<dbReference type="InterPro" id="IPR051471">
    <property type="entry name" value="Bacterial_PTS_sugar_comp"/>
</dbReference>
<dbReference type="NCBIfam" id="TIGR00824">
    <property type="entry name" value="EIIA-man"/>
    <property type="match status" value="1"/>
</dbReference>
<proteinExistence type="predicted"/>
<dbReference type="RefSeq" id="WP_032122675.1">
    <property type="nucleotide sequence ID" value="NZ_JAHLQL010000004.1"/>
</dbReference>
<dbReference type="Pfam" id="PF03610">
    <property type="entry name" value="EIIA-man"/>
    <property type="match status" value="1"/>
</dbReference>
<dbReference type="EC" id="2.7.1.-" evidence="10"/>
<comment type="subcellular location">
    <subcellularLocation>
        <location evidence="1">Cytoplasm</location>
    </subcellularLocation>
</comment>
<keyword evidence="4" id="KW-0597">Phosphoprotein</keyword>
<keyword evidence="8" id="KW-0418">Kinase</keyword>
<organism evidence="10 11">
    <name type="scientific">Clostridium simiarum</name>
    <dbReference type="NCBI Taxonomy" id="2841506"/>
    <lineage>
        <taxon>Bacteria</taxon>
        <taxon>Bacillati</taxon>
        <taxon>Bacillota</taxon>
        <taxon>Clostridia</taxon>
        <taxon>Eubacteriales</taxon>
        <taxon>Clostridiaceae</taxon>
        <taxon>Clostridium</taxon>
    </lineage>
</organism>
<dbReference type="InterPro" id="IPR036662">
    <property type="entry name" value="PTS_EIIA_man-typ_sf"/>
</dbReference>
<dbReference type="EMBL" id="JAHLQL010000004">
    <property type="protein sequence ID" value="MBU5592452.1"/>
    <property type="molecule type" value="Genomic_DNA"/>
</dbReference>
<dbReference type="CDD" id="cd00006">
    <property type="entry name" value="PTS_IIA_man"/>
    <property type="match status" value="1"/>
</dbReference>
<dbReference type="InterPro" id="IPR033887">
    <property type="entry name" value="PTS_IIA_man"/>
</dbReference>
<dbReference type="InterPro" id="IPR004701">
    <property type="entry name" value="PTS_EIIA_man-typ"/>
</dbReference>
<evidence type="ECO:0000256" key="6">
    <source>
        <dbReference type="ARBA" id="ARBA00022679"/>
    </source>
</evidence>
<feature type="domain" description="PTS EIIA type-4" evidence="9">
    <location>
        <begin position="1"/>
        <end position="124"/>
    </location>
</feature>
<dbReference type="GO" id="GO:0016740">
    <property type="term" value="F:transferase activity"/>
    <property type="evidence" value="ECO:0007669"/>
    <property type="project" value="UniProtKB-KW"/>
</dbReference>
<dbReference type="SUPFAM" id="SSF53062">
    <property type="entry name" value="PTS system fructose IIA component-like"/>
    <property type="match status" value="1"/>
</dbReference>
<evidence type="ECO:0000259" key="9">
    <source>
        <dbReference type="PROSITE" id="PS51096"/>
    </source>
</evidence>
<sequence length="139" mass="15294">MLGIIIGTHGRFSEELLKTSEMIFGKQENIETVTFEPGEGSEGLVAKYEAALQKLDREKGVLFLVDLFGGSPFNAASRIAINNENMDILTGVNLPMLLEIYGLRETLSLEDIVSIGESSGKEGIRQFKLGLSKEEEEEL</sequence>
<dbReference type="PANTHER" id="PTHR33799:SF1">
    <property type="entry name" value="PTS SYSTEM MANNOSE-SPECIFIC EIIAB COMPONENT-RELATED"/>
    <property type="match status" value="1"/>
</dbReference>
<dbReference type="InterPro" id="IPR013789">
    <property type="entry name" value="PTS_EIIA_man"/>
</dbReference>
<keyword evidence="6 10" id="KW-0808">Transferase</keyword>
<dbReference type="PANTHER" id="PTHR33799">
    <property type="entry name" value="PTS PERMEASE-RELATED-RELATED"/>
    <property type="match status" value="1"/>
</dbReference>
<accession>A0ABS6F1Q5</accession>
<evidence type="ECO:0000313" key="10">
    <source>
        <dbReference type="EMBL" id="MBU5592452.1"/>
    </source>
</evidence>
<dbReference type="Proteomes" id="UP000736583">
    <property type="component" value="Unassembled WGS sequence"/>
</dbReference>
<dbReference type="Gene3D" id="3.40.50.510">
    <property type="entry name" value="Phosphotransferase system, mannose-type IIA component"/>
    <property type="match status" value="1"/>
</dbReference>
<gene>
    <name evidence="10" type="ORF">KQI89_11865</name>
</gene>
<keyword evidence="11" id="KW-1185">Reference proteome</keyword>
<evidence type="ECO:0000256" key="7">
    <source>
        <dbReference type="ARBA" id="ARBA00022683"/>
    </source>
</evidence>
<name>A0ABS6F1Q5_9CLOT</name>
<protein>
    <submittedName>
        <fullName evidence="10">Mannose/fructose/sorbose PTS transporter subunit IIA</fullName>
        <ecNumber evidence="10">2.7.1.-</ecNumber>
    </submittedName>
</protein>
<evidence type="ECO:0000256" key="4">
    <source>
        <dbReference type="ARBA" id="ARBA00022553"/>
    </source>
</evidence>
<keyword evidence="7" id="KW-0598">Phosphotransferase system</keyword>
<keyword evidence="5" id="KW-0762">Sugar transport</keyword>
<evidence type="ECO:0000313" key="11">
    <source>
        <dbReference type="Proteomes" id="UP000736583"/>
    </source>
</evidence>
<comment type="caution">
    <text evidence="10">The sequence shown here is derived from an EMBL/GenBank/DDBJ whole genome shotgun (WGS) entry which is preliminary data.</text>
</comment>
<keyword evidence="2" id="KW-0813">Transport</keyword>
<evidence type="ECO:0000256" key="3">
    <source>
        <dbReference type="ARBA" id="ARBA00022490"/>
    </source>
</evidence>
<keyword evidence="3" id="KW-0963">Cytoplasm</keyword>
<dbReference type="PROSITE" id="PS51096">
    <property type="entry name" value="PTS_EIIA_TYPE_4"/>
    <property type="match status" value="1"/>
</dbReference>
<evidence type="ECO:0000256" key="8">
    <source>
        <dbReference type="ARBA" id="ARBA00022777"/>
    </source>
</evidence>
<evidence type="ECO:0000256" key="1">
    <source>
        <dbReference type="ARBA" id="ARBA00004496"/>
    </source>
</evidence>
<evidence type="ECO:0000256" key="5">
    <source>
        <dbReference type="ARBA" id="ARBA00022597"/>
    </source>
</evidence>
<evidence type="ECO:0000256" key="2">
    <source>
        <dbReference type="ARBA" id="ARBA00022448"/>
    </source>
</evidence>